<feature type="region of interest" description="Disordered" evidence="1">
    <location>
        <begin position="800"/>
        <end position="860"/>
    </location>
</feature>
<evidence type="ECO:0000259" key="2">
    <source>
        <dbReference type="PROSITE" id="PS50011"/>
    </source>
</evidence>
<evidence type="ECO:0000313" key="4">
    <source>
        <dbReference type="Proteomes" id="UP000092993"/>
    </source>
</evidence>
<dbReference type="Pfam" id="PF17667">
    <property type="entry name" value="Pkinase_fungal"/>
    <property type="match status" value="1"/>
</dbReference>
<keyword evidence="4" id="KW-1185">Reference proteome</keyword>
<comment type="caution">
    <text evidence="3">The sequence shown here is derived from an EMBL/GenBank/DDBJ whole genome shotgun (WGS) entry which is preliminary data.</text>
</comment>
<evidence type="ECO:0000313" key="3">
    <source>
        <dbReference type="EMBL" id="OBZ74063.1"/>
    </source>
</evidence>
<dbReference type="PANTHER" id="PTHR38248:SF2">
    <property type="entry name" value="FUNK1 11"/>
    <property type="match status" value="1"/>
</dbReference>
<evidence type="ECO:0000256" key="1">
    <source>
        <dbReference type="SAM" id="MobiDB-lite"/>
    </source>
</evidence>
<feature type="region of interest" description="Disordered" evidence="1">
    <location>
        <begin position="89"/>
        <end position="124"/>
    </location>
</feature>
<sequence>MLYRVCFIFTSDLEIRSRLYQITATSSPLAHFSSHKPSTSQSAHQPRRFVYQDHRHKRERSDRIKASLFCLLAVRLNLLFLSIIMSEAPAPRSSTPPPGSGTLSATKAFPSTPRKAKPSSIQDRAVDRPVNKLVDIRIKYDREMQGLFVEVPDGEFQEYFPGGSEPPATKEFKFNVNLKSEEKMYSGVCKGLEDSLPDHEEFIIKDTGRWQDMAEGSTHAKAKNDKQPDLGIYPRHDAAKKAVKIEKLLTEDQEHKLGKRVDFIGRVSWAWLSLSVEVKNKKNTAPFSYDNKEDWLPDNDEARKSRGQLADYAKEIFAHRDVSDYLRKCMNSVIDEDGKDDEDGKGKKAKDDKNDAASYEWPIYKIELDANKFVSVKKGGSDRENSDQAGEDDTAANVDPQPAAKRYLLVGRAMSTSLSPTGRGTKGFAAYDMTGKTHVFLKDTWRPDSTRVHAEGEVYKRLVEYGVVHIATLLYCGDVGVGQPQTTRTEKLCGKADTDMKTLSRIHYRLVFAEIARPLYEYKDSAEMARAIYAALRAHQQAWEKAGILHRDVSDGNIMLCDDAKDDDDERTSTAFLNDWDLAKYKDELMKPPTQKTRSGTWQFISALLLKFPQKQYEVSDDLESFIHPKVLGDMLYNIYDEFCPSPDGCDTGGEWKFVQMTSGNPPVTLTESSGHSELLKSLASLAKQHYGMVPLSQWLDSSNAARDAKKQVMEKIATKMEENYFRKYTPRQVHTNQANSSSAPSGLVSCAHHREKGILSNHSAILAAFDNAFEEYEWPIDDKVENHIMAYTNSGTLILDNRTSSGKRSAENASIGEIDDDEQAPKKRRLRKRSKLAHAASEQNDEANLFVVPESEEED</sequence>
<dbReference type="SUPFAM" id="SSF56112">
    <property type="entry name" value="Protein kinase-like (PK-like)"/>
    <property type="match status" value="1"/>
</dbReference>
<dbReference type="OrthoDB" id="2791154at2759"/>
<dbReference type="GO" id="GO:0004672">
    <property type="term" value="F:protein kinase activity"/>
    <property type="evidence" value="ECO:0007669"/>
    <property type="project" value="InterPro"/>
</dbReference>
<dbReference type="Gene3D" id="1.10.510.10">
    <property type="entry name" value="Transferase(Phosphotransferase) domain 1"/>
    <property type="match status" value="1"/>
</dbReference>
<dbReference type="InterPro" id="IPR040976">
    <property type="entry name" value="Pkinase_fungal"/>
</dbReference>
<feature type="compositionally biased region" description="Basic residues" evidence="1">
    <location>
        <begin position="827"/>
        <end position="837"/>
    </location>
</feature>
<dbReference type="GO" id="GO:0005524">
    <property type="term" value="F:ATP binding"/>
    <property type="evidence" value="ECO:0007669"/>
    <property type="project" value="InterPro"/>
</dbReference>
<organism evidence="3 4">
    <name type="scientific">Grifola frondosa</name>
    <name type="common">Maitake</name>
    <name type="synonym">Polyporus frondosus</name>
    <dbReference type="NCBI Taxonomy" id="5627"/>
    <lineage>
        <taxon>Eukaryota</taxon>
        <taxon>Fungi</taxon>
        <taxon>Dikarya</taxon>
        <taxon>Basidiomycota</taxon>
        <taxon>Agaricomycotina</taxon>
        <taxon>Agaricomycetes</taxon>
        <taxon>Polyporales</taxon>
        <taxon>Grifolaceae</taxon>
        <taxon>Grifola</taxon>
    </lineage>
</organism>
<proteinExistence type="predicted"/>
<dbReference type="PANTHER" id="PTHR38248">
    <property type="entry name" value="FUNK1 6"/>
    <property type="match status" value="1"/>
</dbReference>
<name>A0A1C7MAX6_GRIFR</name>
<dbReference type="AlphaFoldDB" id="A0A1C7MAX6"/>
<dbReference type="InterPro" id="IPR011009">
    <property type="entry name" value="Kinase-like_dom_sf"/>
</dbReference>
<dbReference type="Proteomes" id="UP000092993">
    <property type="component" value="Unassembled WGS sequence"/>
</dbReference>
<feature type="domain" description="Protein kinase" evidence="2">
    <location>
        <begin position="415"/>
        <end position="726"/>
    </location>
</feature>
<feature type="region of interest" description="Disordered" evidence="1">
    <location>
        <begin position="377"/>
        <end position="401"/>
    </location>
</feature>
<dbReference type="PROSITE" id="PS50011">
    <property type="entry name" value="PROTEIN_KINASE_DOM"/>
    <property type="match status" value="1"/>
</dbReference>
<dbReference type="EMBL" id="LUGG01000006">
    <property type="protein sequence ID" value="OBZ74063.1"/>
    <property type="molecule type" value="Genomic_DNA"/>
</dbReference>
<reference evidence="3 4" key="1">
    <citation type="submission" date="2016-03" db="EMBL/GenBank/DDBJ databases">
        <title>Whole genome sequencing of Grifola frondosa 9006-11.</title>
        <authorList>
            <person name="Min B."/>
            <person name="Park H."/>
            <person name="Kim J.-G."/>
            <person name="Cho H."/>
            <person name="Oh Y.-L."/>
            <person name="Kong W.-S."/>
            <person name="Choi I.-G."/>
        </authorList>
    </citation>
    <scope>NUCLEOTIDE SEQUENCE [LARGE SCALE GENOMIC DNA]</scope>
    <source>
        <strain evidence="3 4">9006-11</strain>
    </source>
</reference>
<accession>A0A1C7MAX6</accession>
<dbReference type="OMA" id="MEHICAT"/>
<gene>
    <name evidence="3" type="ORF">A0H81_06490</name>
</gene>
<dbReference type="InterPro" id="IPR000719">
    <property type="entry name" value="Prot_kinase_dom"/>
</dbReference>
<protein>
    <recommendedName>
        <fullName evidence="2">Protein kinase domain-containing protein</fullName>
    </recommendedName>
</protein>